<dbReference type="AlphaFoldDB" id="A0A543EAD3"/>
<gene>
    <name evidence="3" type="ORF">FB391_3906</name>
</gene>
<feature type="transmembrane region" description="Helical" evidence="2">
    <location>
        <begin position="136"/>
        <end position="161"/>
    </location>
</feature>
<evidence type="ECO:0008006" key="5">
    <source>
        <dbReference type="Google" id="ProtNLM"/>
    </source>
</evidence>
<keyword evidence="2" id="KW-1133">Transmembrane helix</keyword>
<accession>A0A543EAD3</accession>
<evidence type="ECO:0000313" key="4">
    <source>
        <dbReference type="Proteomes" id="UP000320235"/>
    </source>
</evidence>
<keyword evidence="2" id="KW-0812">Transmembrane</keyword>
<dbReference type="Proteomes" id="UP000320235">
    <property type="component" value="Unassembled WGS sequence"/>
</dbReference>
<name>A0A543EAD3_9MICO</name>
<dbReference type="EMBL" id="VFPE01000009">
    <property type="protein sequence ID" value="TQM18544.1"/>
    <property type="molecule type" value="Genomic_DNA"/>
</dbReference>
<feature type="compositionally biased region" description="Pro residues" evidence="1">
    <location>
        <begin position="9"/>
        <end position="20"/>
    </location>
</feature>
<organism evidence="3 4">
    <name type="scientific">Microbacterium kyungheense</name>
    <dbReference type="NCBI Taxonomy" id="1263636"/>
    <lineage>
        <taxon>Bacteria</taxon>
        <taxon>Bacillati</taxon>
        <taxon>Actinomycetota</taxon>
        <taxon>Actinomycetes</taxon>
        <taxon>Micrococcales</taxon>
        <taxon>Microbacteriaceae</taxon>
        <taxon>Microbacterium</taxon>
    </lineage>
</organism>
<keyword evidence="2" id="KW-0472">Membrane</keyword>
<keyword evidence="4" id="KW-1185">Reference proteome</keyword>
<comment type="caution">
    <text evidence="3">The sequence shown here is derived from an EMBL/GenBank/DDBJ whole genome shotgun (WGS) entry which is preliminary data.</text>
</comment>
<feature type="transmembrane region" description="Helical" evidence="2">
    <location>
        <begin position="95"/>
        <end position="124"/>
    </location>
</feature>
<evidence type="ECO:0000256" key="2">
    <source>
        <dbReference type="SAM" id="Phobius"/>
    </source>
</evidence>
<feature type="transmembrane region" description="Helical" evidence="2">
    <location>
        <begin position="64"/>
        <end position="89"/>
    </location>
</feature>
<sequence>MLGHVTTPPNTPPLPDPSAVPPQDQAFTADAAPAYAATPAYASAPAHAAAPAPGAVGPKNTIGLIALIVAVATLVLSTVTLVSQAVLMMQSDYDYVLINLVTTVLTSIGGLLSLAAVVLGAIGLAKKGAPKGAAGVGLGIGIATVWAILGNLIFSALVSLVY</sequence>
<protein>
    <recommendedName>
        <fullName evidence="5">DUF4190 domain-containing protein</fullName>
    </recommendedName>
</protein>
<feature type="region of interest" description="Disordered" evidence="1">
    <location>
        <begin position="1"/>
        <end position="23"/>
    </location>
</feature>
<evidence type="ECO:0000313" key="3">
    <source>
        <dbReference type="EMBL" id="TQM18544.1"/>
    </source>
</evidence>
<evidence type="ECO:0000256" key="1">
    <source>
        <dbReference type="SAM" id="MobiDB-lite"/>
    </source>
</evidence>
<reference evidence="3 4" key="1">
    <citation type="submission" date="2019-06" db="EMBL/GenBank/DDBJ databases">
        <title>Sequencing the genomes of 1000 actinobacteria strains.</title>
        <authorList>
            <person name="Klenk H.-P."/>
        </authorList>
    </citation>
    <scope>NUCLEOTIDE SEQUENCE [LARGE SCALE GENOMIC DNA]</scope>
    <source>
        <strain evidence="3 4">DSM 105492</strain>
    </source>
</reference>
<proteinExistence type="predicted"/>